<gene>
    <name evidence="7" type="ORF">ACFPH6_42315</name>
</gene>
<name>A0ABV8Z3J0_9ACTN</name>
<evidence type="ECO:0000256" key="1">
    <source>
        <dbReference type="ARBA" id="ARBA00004141"/>
    </source>
</evidence>
<evidence type="ECO:0000313" key="7">
    <source>
        <dbReference type="EMBL" id="MFC4471056.1"/>
    </source>
</evidence>
<comment type="caution">
    <text evidence="7">The sequence shown here is derived from an EMBL/GenBank/DDBJ whole genome shotgun (WGS) entry which is preliminary data.</text>
</comment>
<dbReference type="Proteomes" id="UP001596012">
    <property type="component" value="Unassembled WGS sequence"/>
</dbReference>
<keyword evidence="4 5" id="KW-0472">Membrane</keyword>
<sequence>MGLALFIVLLWIFTRHCNIAIGLLLGVQVWMIAADGEVPVFDLGASIYPSDLLAACAMLVAGGRLLRRGVSPRAELLLVLALMCLIGWSIQRGIGASGLPAAANDARVYFWHVFSSTLYVTTAPLKAGWARTVVRLWLASAAVYAVLSLVGWMDTGLRSVVDVATVGGTTYDPRPVPARAALVLAQSAVLLLCSVSMGSAVPPKDGGPDRHRRRRGVRGKPLLALLCLVLVVLLQHRTVWVIAAVMAVMWWALRPARAGQRLAAAAAAVLSLCMVALTFAAGTFGSVGSVLANSFEETQDTNSTFSWRVLGWQELMDAPRTMTQWLIGSPFGSGYDRWVGGVVISVSPHDYYLHVLLRLGLAGLLVLLALYVLVWWRLSRVGTGKLALRLLLVSQLVLFVSYAPFPEQGVLLGLCLWQVRADAAAGGPHVGAKPFLAQQRNDVRQVRDGSPVNTVKSQNQHTQ</sequence>
<dbReference type="PANTHER" id="PTHR37422:SF13">
    <property type="entry name" value="LIPOPOLYSACCHARIDE BIOSYNTHESIS PROTEIN PA4999-RELATED"/>
    <property type="match status" value="1"/>
</dbReference>
<feature type="transmembrane region" description="Helical" evidence="5">
    <location>
        <begin position="180"/>
        <end position="201"/>
    </location>
</feature>
<dbReference type="EMBL" id="JBHSFG010000087">
    <property type="protein sequence ID" value="MFC4471056.1"/>
    <property type="molecule type" value="Genomic_DNA"/>
</dbReference>
<dbReference type="PANTHER" id="PTHR37422">
    <property type="entry name" value="TEICHURONIC ACID BIOSYNTHESIS PROTEIN TUAE"/>
    <property type="match status" value="1"/>
</dbReference>
<keyword evidence="7" id="KW-0436">Ligase</keyword>
<keyword evidence="2 5" id="KW-0812">Transmembrane</keyword>
<keyword evidence="8" id="KW-1185">Reference proteome</keyword>
<feature type="domain" description="O-antigen ligase-related" evidence="6">
    <location>
        <begin position="223"/>
        <end position="368"/>
    </location>
</feature>
<protein>
    <submittedName>
        <fullName evidence="7">O-antigen ligase family protein</fullName>
    </submittedName>
</protein>
<dbReference type="InterPro" id="IPR051533">
    <property type="entry name" value="WaaL-like"/>
</dbReference>
<dbReference type="Pfam" id="PF04932">
    <property type="entry name" value="Wzy_C"/>
    <property type="match status" value="1"/>
</dbReference>
<evidence type="ECO:0000256" key="4">
    <source>
        <dbReference type="ARBA" id="ARBA00023136"/>
    </source>
</evidence>
<evidence type="ECO:0000313" key="8">
    <source>
        <dbReference type="Proteomes" id="UP001596012"/>
    </source>
</evidence>
<comment type="subcellular location">
    <subcellularLocation>
        <location evidence="1">Membrane</location>
        <topology evidence="1">Multi-pass membrane protein</topology>
    </subcellularLocation>
</comment>
<keyword evidence="3 5" id="KW-1133">Transmembrane helix</keyword>
<feature type="transmembrane region" description="Helical" evidence="5">
    <location>
        <begin position="43"/>
        <end position="62"/>
    </location>
</feature>
<organism evidence="7 8">
    <name type="scientific">Streptomyces xiangluensis</name>
    <dbReference type="NCBI Taxonomy" id="2665720"/>
    <lineage>
        <taxon>Bacteria</taxon>
        <taxon>Bacillati</taxon>
        <taxon>Actinomycetota</taxon>
        <taxon>Actinomycetes</taxon>
        <taxon>Kitasatosporales</taxon>
        <taxon>Streptomycetaceae</taxon>
        <taxon>Streptomyces</taxon>
    </lineage>
</organism>
<feature type="transmembrane region" description="Helical" evidence="5">
    <location>
        <begin position="355"/>
        <end position="374"/>
    </location>
</feature>
<evidence type="ECO:0000256" key="3">
    <source>
        <dbReference type="ARBA" id="ARBA00022989"/>
    </source>
</evidence>
<feature type="transmembrane region" description="Helical" evidence="5">
    <location>
        <begin position="222"/>
        <end position="250"/>
    </location>
</feature>
<evidence type="ECO:0000256" key="2">
    <source>
        <dbReference type="ARBA" id="ARBA00022692"/>
    </source>
</evidence>
<feature type="transmembrane region" description="Helical" evidence="5">
    <location>
        <begin position="74"/>
        <end position="90"/>
    </location>
</feature>
<feature type="transmembrane region" description="Helical" evidence="5">
    <location>
        <begin position="136"/>
        <end position="153"/>
    </location>
</feature>
<reference evidence="8" key="1">
    <citation type="journal article" date="2019" name="Int. J. Syst. Evol. Microbiol.">
        <title>The Global Catalogue of Microorganisms (GCM) 10K type strain sequencing project: providing services to taxonomists for standard genome sequencing and annotation.</title>
        <authorList>
            <consortium name="The Broad Institute Genomics Platform"/>
            <consortium name="The Broad Institute Genome Sequencing Center for Infectious Disease"/>
            <person name="Wu L."/>
            <person name="Ma J."/>
        </authorList>
    </citation>
    <scope>NUCLEOTIDE SEQUENCE [LARGE SCALE GENOMIC DNA]</scope>
    <source>
        <strain evidence="8">DT43</strain>
    </source>
</reference>
<dbReference type="RefSeq" id="WP_386352749.1">
    <property type="nucleotide sequence ID" value="NZ_JBHSFG010000087.1"/>
</dbReference>
<feature type="transmembrane region" description="Helical" evidence="5">
    <location>
        <begin position="110"/>
        <end position="129"/>
    </location>
</feature>
<evidence type="ECO:0000256" key="5">
    <source>
        <dbReference type="SAM" id="Phobius"/>
    </source>
</evidence>
<proteinExistence type="predicted"/>
<accession>A0ABV8Z3J0</accession>
<feature type="transmembrane region" description="Helical" evidence="5">
    <location>
        <begin position="262"/>
        <end position="284"/>
    </location>
</feature>
<dbReference type="InterPro" id="IPR007016">
    <property type="entry name" value="O-antigen_ligase-rel_domated"/>
</dbReference>
<dbReference type="GO" id="GO:0016874">
    <property type="term" value="F:ligase activity"/>
    <property type="evidence" value="ECO:0007669"/>
    <property type="project" value="UniProtKB-KW"/>
</dbReference>
<evidence type="ECO:0000259" key="6">
    <source>
        <dbReference type="Pfam" id="PF04932"/>
    </source>
</evidence>